<evidence type="ECO:0000256" key="2">
    <source>
        <dbReference type="ARBA" id="ARBA00023315"/>
    </source>
</evidence>
<keyword evidence="2" id="KW-0012">Acyltransferase</keyword>
<reference evidence="5" key="1">
    <citation type="submission" date="2016-10" db="EMBL/GenBank/DDBJ databases">
        <authorList>
            <person name="Varghese N."/>
            <person name="Submissions S."/>
        </authorList>
    </citation>
    <scope>NUCLEOTIDE SEQUENCE [LARGE SCALE GENOMIC DNA]</scope>
    <source>
        <strain evidence="5">DSM 22361</strain>
    </source>
</reference>
<dbReference type="RefSeq" id="WP_103906612.1">
    <property type="nucleotide sequence ID" value="NZ_CP049246.1"/>
</dbReference>
<feature type="domain" description="N-acetyltransferase" evidence="3">
    <location>
        <begin position="2"/>
        <end position="163"/>
    </location>
</feature>
<sequence length="164" mass="18893">MITIRKATAEDAVLIHELAHAIWYPTYGPILSQDQIAFMLEKMYATEVLEAAILEDQVQFYLLYDQTDNAVGFLGLQPKADCLRIEKIYLLPITQGKGYGKLLIEFSADRAKELGLPELELNVNRGNQAYHFYLKQGFEVVEEVDIPYYGYVMDDYVMRKRLIS</sequence>
<dbReference type="Proteomes" id="UP000236731">
    <property type="component" value="Unassembled WGS sequence"/>
</dbReference>
<evidence type="ECO:0000313" key="4">
    <source>
        <dbReference type="EMBL" id="SEG39671.1"/>
    </source>
</evidence>
<name>A0A1H5ZTZ1_9SPHI</name>
<dbReference type="AlphaFoldDB" id="A0A1H5ZTZ1"/>
<organism evidence="4 5">
    <name type="scientific">Sphingobacterium lactis</name>
    <dbReference type="NCBI Taxonomy" id="797291"/>
    <lineage>
        <taxon>Bacteria</taxon>
        <taxon>Pseudomonadati</taxon>
        <taxon>Bacteroidota</taxon>
        <taxon>Sphingobacteriia</taxon>
        <taxon>Sphingobacteriales</taxon>
        <taxon>Sphingobacteriaceae</taxon>
        <taxon>Sphingobacterium</taxon>
    </lineage>
</organism>
<dbReference type="InterPro" id="IPR000182">
    <property type="entry name" value="GNAT_dom"/>
</dbReference>
<protein>
    <submittedName>
        <fullName evidence="4">N-acetylglutamate synthase, GNAT family</fullName>
    </submittedName>
</protein>
<dbReference type="GO" id="GO:0016747">
    <property type="term" value="F:acyltransferase activity, transferring groups other than amino-acyl groups"/>
    <property type="evidence" value="ECO:0007669"/>
    <property type="project" value="InterPro"/>
</dbReference>
<keyword evidence="5" id="KW-1185">Reference proteome</keyword>
<accession>A0A1H5ZTZ1</accession>
<dbReference type="InterPro" id="IPR016181">
    <property type="entry name" value="Acyl_CoA_acyltransferase"/>
</dbReference>
<dbReference type="InterPro" id="IPR050680">
    <property type="entry name" value="YpeA/RimI_acetyltransf"/>
</dbReference>
<dbReference type="OrthoDB" id="9800604at2"/>
<dbReference type="Pfam" id="PF13673">
    <property type="entry name" value="Acetyltransf_10"/>
    <property type="match status" value="1"/>
</dbReference>
<dbReference type="PROSITE" id="PS51186">
    <property type="entry name" value="GNAT"/>
    <property type="match status" value="1"/>
</dbReference>
<dbReference type="EMBL" id="FNUT01000007">
    <property type="protein sequence ID" value="SEG39671.1"/>
    <property type="molecule type" value="Genomic_DNA"/>
</dbReference>
<dbReference type="CDD" id="cd04301">
    <property type="entry name" value="NAT_SF"/>
    <property type="match status" value="1"/>
</dbReference>
<dbReference type="Gene3D" id="3.40.630.30">
    <property type="match status" value="1"/>
</dbReference>
<proteinExistence type="predicted"/>
<dbReference type="PANTHER" id="PTHR43420">
    <property type="entry name" value="ACETYLTRANSFERASE"/>
    <property type="match status" value="1"/>
</dbReference>
<gene>
    <name evidence="4" type="ORF">SAMN05421877_107180</name>
</gene>
<evidence type="ECO:0000313" key="5">
    <source>
        <dbReference type="Proteomes" id="UP000236731"/>
    </source>
</evidence>
<evidence type="ECO:0000259" key="3">
    <source>
        <dbReference type="PROSITE" id="PS51186"/>
    </source>
</evidence>
<dbReference type="SUPFAM" id="SSF55729">
    <property type="entry name" value="Acyl-CoA N-acyltransferases (Nat)"/>
    <property type="match status" value="1"/>
</dbReference>
<evidence type="ECO:0000256" key="1">
    <source>
        <dbReference type="ARBA" id="ARBA00022679"/>
    </source>
</evidence>
<keyword evidence="1" id="KW-0808">Transferase</keyword>